<dbReference type="Pfam" id="PF00036">
    <property type="entry name" value="EF-hand_1"/>
    <property type="match status" value="1"/>
</dbReference>
<evidence type="ECO:0000313" key="10">
    <source>
        <dbReference type="Proteomes" id="UP000291020"/>
    </source>
</evidence>
<dbReference type="Gene3D" id="1.10.238.10">
    <property type="entry name" value="EF-hand"/>
    <property type="match status" value="1"/>
</dbReference>
<keyword evidence="4" id="KW-0677">Repeat</keyword>
<dbReference type="Ensembl" id="ENSGAGT00000040889.1">
    <property type="protein sequence ID" value="ENSGAGP00000036121.1"/>
    <property type="gene ID" value="ENSGAGG00000025602.1"/>
</dbReference>
<dbReference type="Proteomes" id="UP000291020">
    <property type="component" value="Unassembled WGS sequence"/>
</dbReference>
<dbReference type="GO" id="GO:0005509">
    <property type="term" value="F:calcium ion binding"/>
    <property type="evidence" value="ECO:0007669"/>
    <property type="project" value="InterPro"/>
</dbReference>
<keyword evidence="10" id="KW-1185">Reference proteome</keyword>
<comment type="catalytic activity">
    <reaction evidence="7">
        <text>a 1,2-diacyl-sn-glycerol + ATP = a 1,2-diacyl-sn-glycero-3-phosphate + ADP + H(+)</text>
        <dbReference type="Rhea" id="RHEA:10272"/>
        <dbReference type="ChEBI" id="CHEBI:15378"/>
        <dbReference type="ChEBI" id="CHEBI:17815"/>
        <dbReference type="ChEBI" id="CHEBI:30616"/>
        <dbReference type="ChEBI" id="CHEBI:58608"/>
        <dbReference type="ChEBI" id="CHEBI:456216"/>
        <dbReference type="EC" id="2.7.1.107"/>
    </reaction>
    <physiologicalReaction direction="left-to-right" evidence="7">
        <dbReference type="Rhea" id="RHEA:10273"/>
    </physiologicalReaction>
</comment>
<evidence type="ECO:0000256" key="3">
    <source>
        <dbReference type="ARBA" id="ARBA00022723"/>
    </source>
</evidence>
<keyword evidence="3" id="KW-0479">Metal-binding</keyword>
<evidence type="ECO:0000313" key="9">
    <source>
        <dbReference type="Ensembl" id="ENSGAGP00000036121.1"/>
    </source>
</evidence>
<evidence type="ECO:0000256" key="1">
    <source>
        <dbReference type="ARBA" id="ARBA00006049"/>
    </source>
</evidence>
<reference evidence="10" key="1">
    <citation type="journal article" date="2017" name="PLoS ONE">
        <title>The Agassiz's desert tortoise genome provides a resource for the conservation of a threatened species.</title>
        <authorList>
            <person name="Tollis M."/>
            <person name="DeNardo D.F."/>
            <person name="Cornelius J.A."/>
            <person name="Dolby G.A."/>
            <person name="Edwards T."/>
            <person name="Henen B.T."/>
            <person name="Karl A.E."/>
            <person name="Murphy R.W."/>
            <person name="Kusumi K."/>
        </authorList>
    </citation>
    <scope>NUCLEOTIDE SEQUENCE [LARGE SCALE GENOMIC DNA]</scope>
</reference>
<dbReference type="PANTHER" id="PTHR23055">
    <property type="entry name" value="CALCIUM BINDING PROTEINS"/>
    <property type="match status" value="1"/>
</dbReference>
<dbReference type="Ensembl" id="ENSGAGT00000040891.1">
    <property type="protein sequence ID" value="ENSGAGP00000036123.1"/>
    <property type="gene ID" value="ENSGAGG00000025602.1"/>
</dbReference>
<accession>A0A452J6J6</accession>
<dbReference type="FunFam" id="1.10.238.110:FF:000012">
    <property type="entry name" value="Diacylglycerol kinase"/>
    <property type="match status" value="1"/>
</dbReference>
<dbReference type="InterPro" id="IPR038199">
    <property type="entry name" value="DGK_typeI_N_sf"/>
</dbReference>
<evidence type="ECO:0000256" key="6">
    <source>
        <dbReference type="ARBA" id="ARBA00023288"/>
    </source>
</evidence>
<dbReference type="InterPro" id="IPR018247">
    <property type="entry name" value="EF_Hand_1_Ca_BS"/>
</dbReference>
<organism evidence="9 10">
    <name type="scientific">Gopherus agassizii</name>
    <name type="common">Agassiz's desert tortoise</name>
    <dbReference type="NCBI Taxonomy" id="38772"/>
    <lineage>
        <taxon>Eukaryota</taxon>
        <taxon>Metazoa</taxon>
        <taxon>Chordata</taxon>
        <taxon>Craniata</taxon>
        <taxon>Vertebrata</taxon>
        <taxon>Euteleostomi</taxon>
        <taxon>Archelosauria</taxon>
        <taxon>Testudinata</taxon>
        <taxon>Testudines</taxon>
        <taxon>Cryptodira</taxon>
        <taxon>Durocryptodira</taxon>
        <taxon>Testudinoidea</taxon>
        <taxon>Testudinidae</taxon>
        <taxon>Gopherus</taxon>
    </lineage>
</organism>
<dbReference type="AlphaFoldDB" id="A0A452J6J6"/>
<protein>
    <recommendedName>
        <fullName evidence="8">EF-hand domain-containing protein</fullName>
    </recommendedName>
</protein>
<evidence type="ECO:0000256" key="4">
    <source>
        <dbReference type="ARBA" id="ARBA00022737"/>
    </source>
</evidence>
<evidence type="ECO:0000256" key="5">
    <source>
        <dbReference type="ARBA" id="ARBA00022837"/>
    </source>
</evidence>
<dbReference type="PANTHER" id="PTHR23055:SF178">
    <property type="entry name" value="NEUROCALCIN HOMOLOG"/>
    <property type="match status" value="1"/>
</dbReference>
<dbReference type="SMART" id="SM00054">
    <property type="entry name" value="EFh"/>
    <property type="match status" value="1"/>
</dbReference>
<dbReference type="InterPro" id="IPR002048">
    <property type="entry name" value="EF_hand_dom"/>
</dbReference>
<proteinExistence type="inferred from homology"/>
<reference evidence="9" key="2">
    <citation type="submission" date="2025-05" db="UniProtKB">
        <authorList>
            <consortium name="Ensembl"/>
        </authorList>
    </citation>
    <scope>IDENTIFICATION</scope>
</reference>
<dbReference type="SUPFAM" id="SSF47473">
    <property type="entry name" value="EF-hand"/>
    <property type="match status" value="2"/>
</dbReference>
<evidence type="ECO:0000256" key="2">
    <source>
        <dbReference type="ARBA" id="ARBA00022707"/>
    </source>
</evidence>
<evidence type="ECO:0000256" key="7">
    <source>
        <dbReference type="ARBA" id="ARBA00023411"/>
    </source>
</evidence>
<keyword evidence="6" id="KW-0449">Lipoprotein</keyword>
<keyword evidence="2" id="KW-0519">Myristate</keyword>
<dbReference type="InterPro" id="IPR029477">
    <property type="entry name" value="DAG_kinase_typeI_N"/>
</dbReference>
<dbReference type="Ensembl" id="ENSGAGT00000040890.1">
    <property type="protein sequence ID" value="ENSGAGP00000036122.1"/>
    <property type="gene ID" value="ENSGAGG00000025602.1"/>
</dbReference>
<dbReference type="PROSITE" id="PS00018">
    <property type="entry name" value="EF_HAND_1"/>
    <property type="match status" value="1"/>
</dbReference>
<dbReference type="GO" id="GO:0004143">
    <property type="term" value="F:ATP-dependent diacylglycerol kinase activity"/>
    <property type="evidence" value="ECO:0007669"/>
    <property type="project" value="UniProtKB-EC"/>
</dbReference>
<feature type="domain" description="EF-hand" evidence="8">
    <location>
        <begin position="148"/>
        <end position="183"/>
    </location>
</feature>
<evidence type="ECO:0000259" key="8">
    <source>
        <dbReference type="PROSITE" id="PS50222"/>
    </source>
</evidence>
<sequence>MMNREKWVNLSPSEFSQLQKYAEYSTKKIKDVLEEFHGNGVLAKYNPEGKQDILNQTIDLEGFRLFMKTFLEAELPDDFSEHLFTSFSNKISHCSPLVKSKPQLLPGGLRINKGTTTSQLAVPANLHVPDVIQLKDIVCYLSLLERGRPEDKLEFMFRLYDTDGNGYLDSSELENIISQMMHVAEYLEWDVTELSPVSILSDHDAINSGKHSVMSHEYL</sequence>
<dbReference type="Gene3D" id="1.10.238.110">
    <property type="entry name" value="Diacylglycerol kinase alpha"/>
    <property type="match status" value="2"/>
</dbReference>
<dbReference type="InterPro" id="IPR011992">
    <property type="entry name" value="EF-hand-dom_pair"/>
</dbReference>
<name>A0A452J6J6_9SAUR</name>
<dbReference type="STRING" id="38772.ENSGAGP00000036122"/>
<dbReference type="InterPro" id="IPR028846">
    <property type="entry name" value="Recoverin"/>
</dbReference>
<keyword evidence="5" id="KW-0106">Calcium</keyword>
<comment type="similarity">
    <text evidence="1">Belongs to the recoverin family.</text>
</comment>
<dbReference type="PROSITE" id="PS50222">
    <property type="entry name" value="EF_HAND_2"/>
    <property type="match status" value="1"/>
</dbReference>
<dbReference type="Pfam" id="PF14513">
    <property type="entry name" value="DAG_kinase_N"/>
    <property type="match status" value="2"/>
</dbReference>